<feature type="binding site" evidence="7">
    <location>
        <position position="83"/>
    </location>
    <ligand>
        <name>glycerol</name>
        <dbReference type="ChEBI" id="CHEBI:17754"/>
    </ligand>
</feature>
<keyword evidence="4 7" id="KW-0418">Kinase</keyword>
<evidence type="ECO:0000256" key="5">
    <source>
        <dbReference type="ARBA" id="ARBA00022798"/>
    </source>
</evidence>
<feature type="domain" description="Carbohydrate kinase FGGY C-terminal" evidence="10">
    <location>
        <begin position="261"/>
        <end position="449"/>
    </location>
</feature>
<evidence type="ECO:0000259" key="10">
    <source>
        <dbReference type="Pfam" id="PF02782"/>
    </source>
</evidence>
<feature type="binding site" evidence="7">
    <location>
        <position position="13"/>
    </location>
    <ligand>
        <name>sn-glycerol 3-phosphate</name>
        <dbReference type="ChEBI" id="CHEBI:57597"/>
    </ligand>
</feature>
<feature type="binding site" evidence="7">
    <location>
        <position position="266"/>
    </location>
    <ligand>
        <name>ADP</name>
        <dbReference type="ChEBI" id="CHEBI:456216"/>
    </ligand>
</feature>
<feature type="binding site" evidence="7">
    <location>
        <position position="135"/>
    </location>
    <ligand>
        <name>glycerol</name>
        <dbReference type="ChEBI" id="CHEBI:17754"/>
    </ligand>
</feature>
<dbReference type="Gene3D" id="3.30.420.40">
    <property type="match status" value="2"/>
</dbReference>
<comment type="activity regulation">
    <text evidence="7">Inhibited by fructose 1,6-bisphosphate (FBP).</text>
</comment>
<evidence type="ECO:0000256" key="8">
    <source>
        <dbReference type="RuleBase" id="RU003733"/>
    </source>
</evidence>
<evidence type="ECO:0000256" key="4">
    <source>
        <dbReference type="ARBA" id="ARBA00022777"/>
    </source>
</evidence>
<dbReference type="PROSITE" id="PS00445">
    <property type="entry name" value="FGGY_KINASES_2"/>
    <property type="match status" value="1"/>
</dbReference>
<keyword evidence="6 7" id="KW-0067">ATP-binding</keyword>
<gene>
    <name evidence="7 11" type="primary">glpK</name>
    <name evidence="11" type="ORF">L3049_19780</name>
</gene>
<feature type="binding site" evidence="7">
    <location>
        <position position="84"/>
    </location>
    <ligand>
        <name>sn-glycerol 3-phosphate</name>
        <dbReference type="ChEBI" id="CHEBI:57597"/>
    </ligand>
</feature>
<dbReference type="HAMAP" id="MF_00186">
    <property type="entry name" value="Glycerol_kin"/>
    <property type="match status" value="1"/>
</dbReference>
<dbReference type="PROSITE" id="PS00933">
    <property type="entry name" value="FGGY_KINASES_1"/>
    <property type="match status" value="1"/>
</dbReference>
<feature type="binding site" evidence="7">
    <location>
        <position position="244"/>
    </location>
    <ligand>
        <name>sn-glycerol 3-phosphate</name>
        <dbReference type="ChEBI" id="CHEBI:57597"/>
    </ligand>
</feature>
<proteinExistence type="inferred from homology"/>
<comment type="function">
    <text evidence="7">Key enzyme in the regulation of glycerol uptake and metabolism. Catalyzes the phosphorylation of glycerol to yield sn-glycerol 3-phosphate.</text>
</comment>
<keyword evidence="5 7" id="KW-0319">Glycerol metabolism</keyword>
<dbReference type="CDD" id="cd07786">
    <property type="entry name" value="FGGY_EcGK_like"/>
    <property type="match status" value="1"/>
</dbReference>
<feature type="binding site" evidence="7">
    <location>
        <position position="83"/>
    </location>
    <ligand>
        <name>sn-glycerol 3-phosphate</name>
        <dbReference type="ChEBI" id="CHEBI:57597"/>
    </ligand>
</feature>
<feature type="binding site" evidence="7">
    <location>
        <position position="410"/>
    </location>
    <ligand>
        <name>ATP</name>
        <dbReference type="ChEBI" id="CHEBI:30616"/>
    </ligand>
</feature>
<dbReference type="InterPro" id="IPR043129">
    <property type="entry name" value="ATPase_NBD"/>
</dbReference>
<dbReference type="PANTHER" id="PTHR10196:SF69">
    <property type="entry name" value="GLYCEROL KINASE"/>
    <property type="match status" value="1"/>
</dbReference>
<evidence type="ECO:0000256" key="3">
    <source>
        <dbReference type="ARBA" id="ARBA00022741"/>
    </source>
</evidence>
<comment type="catalytic activity">
    <reaction evidence="7">
        <text>glycerol + ATP = sn-glycerol 3-phosphate + ADP + H(+)</text>
        <dbReference type="Rhea" id="RHEA:21644"/>
        <dbReference type="ChEBI" id="CHEBI:15378"/>
        <dbReference type="ChEBI" id="CHEBI:17754"/>
        <dbReference type="ChEBI" id="CHEBI:30616"/>
        <dbReference type="ChEBI" id="CHEBI:57597"/>
        <dbReference type="ChEBI" id="CHEBI:456216"/>
        <dbReference type="EC" id="2.7.1.30"/>
    </reaction>
</comment>
<feature type="binding site" evidence="7">
    <location>
        <position position="410"/>
    </location>
    <ligand>
        <name>ADP</name>
        <dbReference type="ChEBI" id="CHEBI:456216"/>
    </ligand>
</feature>
<dbReference type="Pfam" id="PF02782">
    <property type="entry name" value="FGGY_C"/>
    <property type="match status" value="1"/>
</dbReference>
<feature type="binding site" evidence="7">
    <location>
        <position position="17"/>
    </location>
    <ligand>
        <name>ADP</name>
        <dbReference type="ChEBI" id="CHEBI:456216"/>
    </ligand>
</feature>
<dbReference type="Pfam" id="PF00370">
    <property type="entry name" value="FGGY_N"/>
    <property type="match status" value="1"/>
</dbReference>
<dbReference type="EMBL" id="JAKJSC010000009">
    <property type="protein sequence ID" value="MDE5420238.1"/>
    <property type="molecule type" value="Genomic_DNA"/>
</dbReference>
<feature type="binding site" evidence="7">
    <location>
        <position position="14"/>
    </location>
    <ligand>
        <name>ATP</name>
        <dbReference type="ChEBI" id="CHEBI:30616"/>
    </ligand>
</feature>
<feature type="binding site" evidence="7">
    <location>
        <position position="15"/>
    </location>
    <ligand>
        <name>ATP</name>
        <dbReference type="ChEBI" id="CHEBI:30616"/>
    </ligand>
</feature>
<dbReference type="InterPro" id="IPR000577">
    <property type="entry name" value="Carb_kinase_FGGY"/>
</dbReference>
<dbReference type="InterPro" id="IPR005999">
    <property type="entry name" value="Glycerol_kin"/>
</dbReference>
<dbReference type="EC" id="2.7.1.30" evidence="7"/>
<reference evidence="11 12" key="1">
    <citation type="submission" date="2022-01" db="EMBL/GenBank/DDBJ databases">
        <title>Labilibaculum sp. nov, a marine bacterium isolated from Antarctica.</title>
        <authorList>
            <person name="Dai W."/>
        </authorList>
    </citation>
    <scope>NUCLEOTIDE SEQUENCE [LARGE SCALE GENOMIC DNA]</scope>
    <source>
        <strain evidence="11 12">DW002</strain>
    </source>
</reference>
<name>A0ABT5W074_9BACT</name>
<accession>A0ABT5W074</accession>
<dbReference type="InterPro" id="IPR018483">
    <property type="entry name" value="Carb_kinase_FGGY_CS"/>
</dbReference>
<evidence type="ECO:0000256" key="1">
    <source>
        <dbReference type="ARBA" id="ARBA00009156"/>
    </source>
</evidence>
<feature type="binding site" evidence="7">
    <location>
        <position position="309"/>
    </location>
    <ligand>
        <name>ATP</name>
        <dbReference type="ChEBI" id="CHEBI:30616"/>
    </ligand>
</feature>
<feature type="binding site" evidence="7">
    <location>
        <position position="135"/>
    </location>
    <ligand>
        <name>sn-glycerol 3-phosphate</name>
        <dbReference type="ChEBI" id="CHEBI:57597"/>
    </ligand>
</feature>
<dbReference type="PANTHER" id="PTHR10196">
    <property type="entry name" value="SUGAR KINASE"/>
    <property type="match status" value="1"/>
</dbReference>
<keyword evidence="12" id="KW-1185">Reference proteome</keyword>
<organism evidence="11 12">
    <name type="scientific">Paralabilibaculum antarcticum</name>
    <dbReference type="NCBI Taxonomy" id="2912572"/>
    <lineage>
        <taxon>Bacteria</taxon>
        <taxon>Pseudomonadati</taxon>
        <taxon>Bacteroidota</taxon>
        <taxon>Bacteroidia</taxon>
        <taxon>Marinilabiliales</taxon>
        <taxon>Marinifilaceae</taxon>
        <taxon>Paralabilibaculum</taxon>
    </lineage>
</organism>
<feature type="domain" description="Carbohydrate kinase FGGY N-terminal" evidence="9">
    <location>
        <begin position="6"/>
        <end position="251"/>
    </location>
</feature>
<dbReference type="Proteomes" id="UP001528920">
    <property type="component" value="Unassembled WGS sequence"/>
</dbReference>
<feature type="binding site" evidence="7">
    <location>
        <position position="414"/>
    </location>
    <ligand>
        <name>ADP</name>
        <dbReference type="ChEBI" id="CHEBI:456216"/>
    </ligand>
</feature>
<feature type="binding site" evidence="7">
    <location>
        <position position="13"/>
    </location>
    <ligand>
        <name>ATP</name>
        <dbReference type="ChEBI" id="CHEBI:30616"/>
    </ligand>
</feature>
<evidence type="ECO:0000259" key="9">
    <source>
        <dbReference type="Pfam" id="PF00370"/>
    </source>
</evidence>
<keyword evidence="2 7" id="KW-0808">Transferase</keyword>
<evidence type="ECO:0000256" key="2">
    <source>
        <dbReference type="ARBA" id="ARBA00022679"/>
    </source>
</evidence>
<feature type="binding site" evidence="7">
    <location>
        <position position="245"/>
    </location>
    <ligand>
        <name>glycerol</name>
        <dbReference type="ChEBI" id="CHEBI:17754"/>
    </ligand>
</feature>
<dbReference type="InterPro" id="IPR018485">
    <property type="entry name" value="FGGY_C"/>
</dbReference>
<dbReference type="RefSeq" id="WP_275111569.1">
    <property type="nucleotide sequence ID" value="NZ_JAKJSC010000009.1"/>
</dbReference>
<comment type="caution">
    <text evidence="11">The sequence shown here is derived from an EMBL/GenBank/DDBJ whole genome shotgun (WGS) entry which is preliminary data.</text>
</comment>
<dbReference type="NCBIfam" id="TIGR01311">
    <property type="entry name" value="glycerol_kin"/>
    <property type="match status" value="1"/>
</dbReference>
<sequence>MKNKFILSLDQGTTSSRAIIFNKKGEVVSSAQKELTQIFPKPGWVEHDANEIWSTQAGVAAEAIMSADANGLNIAGIGITNQRETTVVWDRETSQPIYNAIVWQDRRTSKYCDELRANGHADMIQDKTGLIIDSYFSGTKVKWILDNVEGAREKAEAGKLAFGTIDSWLIWKLTQGKVHVTDVSNASRTLLYNIKTLEWDIEMLELLNIPKSMLPEVKSSSEVYGHTVTTLFAHSVPISGIAGDQQAATFGQMCIEPGAVKNTYGTGCFMLCNTGNKPVKSKNNLLTTIGWQINGETTYCLEGSIFMGGAIVQWLRDGLGIIKSSADVEALASSVQDNGGVFMVPALTGLGAPHWDQYARGTIVGLTRGSTAAHIARAALEGIAFQVTDVLKAMEADAGIEIRELRVDGGAAINDLLMQFQSDILDMPVYRPKILETTALGAAYLAGLAVGYWDGVEDIKEQWQMDKKFEPTMPEDEAKRLLTGWDKALGRSKNWDIDA</sequence>
<feature type="binding site" evidence="7">
    <location>
        <position position="244"/>
    </location>
    <ligand>
        <name>glycerol</name>
        <dbReference type="ChEBI" id="CHEBI:17754"/>
    </ligand>
</feature>
<feature type="binding site" evidence="7">
    <location>
        <position position="84"/>
    </location>
    <ligand>
        <name>glycerol</name>
        <dbReference type="ChEBI" id="CHEBI:17754"/>
    </ligand>
</feature>
<protein>
    <recommendedName>
        <fullName evidence="7">Glycerol kinase</fullName>
        <ecNumber evidence="7">2.7.1.30</ecNumber>
    </recommendedName>
    <alternativeName>
        <fullName evidence="7">ATP:glycerol 3-phosphotransferase</fullName>
    </alternativeName>
    <alternativeName>
        <fullName evidence="7">Glycerokinase</fullName>
        <shortName evidence="7">GK</shortName>
    </alternativeName>
</protein>
<evidence type="ECO:0000313" key="12">
    <source>
        <dbReference type="Proteomes" id="UP001528920"/>
    </source>
</evidence>
<dbReference type="GO" id="GO:0004370">
    <property type="term" value="F:glycerol kinase activity"/>
    <property type="evidence" value="ECO:0007669"/>
    <property type="project" value="UniProtKB-EC"/>
</dbReference>
<comment type="pathway">
    <text evidence="7">Polyol metabolism; glycerol degradation via glycerol kinase pathway; sn-glycerol 3-phosphate from glycerol: step 1/1.</text>
</comment>
<dbReference type="NCBIfam" id="NF000756">
    <property type="entry name" value="PRK00047.1"/>
    <property type="match status" value="1"/>
</dbReference>
<feature type="binding site" evidence="7">
    <location>
        <position position="309"/>
    </location>
    <ligand>
        <name>ADP</name>
        <dbReference type="ChEBI" id="CHEBI:456216"/>
    </ligand>
</feature>
<dbReference type="InterPro" id="IPR018484">
    <property type="entry name" value="FGGY_N"/>
</dbReference>
<evidence type="ECO:0000313" key="11">
    <source>
        <dbReference type="EMBL" id="MDE5420238.1"/>
    </source>
</evidence>
<feature type="binding site" evidence="7">
    <location>
        <position position="313"/>
    </location>
    <ligand>
        <name>ATP</name>
        <dbReference type="ChEBI" id="CHEBI:30616"/>
    </ligand>
</feature>
<feature type="binding site" evidence="7">
    <location>
        <position position="13"/>
    </location>
    <ligand>
        <name>ADP</name>
        <dbReference type="ChEBI" id="CHEBI:456216"/>
    </ligand>
</feature>
<keyword evidence="3 7" id="KW-0547">Nucleotide-binding</keyword>
<feature type="binding site" evidence="7">
    <location>
        <position position="266"/>
    </location>
    <ligand>
        <name>ATP</name>
        <dbReference type="ChEBI" id="CHEBI:30616"/>
    </ligand>
</feature>
<dbReference type="SUPFAM" id="SSF53067">
    <property type="entry name" value="Actin-like ATPase domain"/>
    <property type="match status" value="2"/>
</dbReference>
<evidence type="ECO:0000256" key="6">
    <source>
        <dbReference type="ARBA" id="ARBA00022840"/>
    </source>
</evidence>
<dbReference type="PIRSF" id="PIRSF000538">
    <property type="entry name" value="GlpK"/>
    <property type="match status" value="1"/>
</dbReference>
<evidence type="ECO:0000256" key="7">
    <source>
        <dbReference type="HAMAP-Rule" id="MF_00186"/>
    </source>
</evidence>
<comment type="similarity">
    <text evidence="1 7 8">Belongs to the FGGY kinase family.</text>
</comment>